<dbReference type="SMART" id="SM00419">
    <property type="entry name" value="HTH_CRP"/>
    <property type="match status" value="1"/>
</dbReference>
<dbReference type="SMART" id="SM00345">
    <property type="entry name" value="HTH_GNTR"/>
    <property type="match status" value="1"/>
</dbReference>
<dbReference type="EMBL" id="FNOB01000007">
    <property type="protein sequence ID" value="SDW83851.1"/>
    <property type="molecule type" value="Genomic_DNA"/>
</dbReference>
<dbReference type="PANTHER" id="PTHR44846">
    <property type="entry name" value="MANNOSYL-D-GLYCERATE TRANSPORT/METABOLISM SYSTEM REPRESSOR MNGR-RELATED"/>
    <property type="match status" value="1"/>
</dbReference>
<dbReference type="InterPro" id="IPR012318">
    <property type="entry name" value="HTH_CRP"/>
</dbReference>
<dbReference type="PROSITE" id="PS50949">
    <property type="entry name" value="HTH_GNTR"/>
    <property type="match status" value="1"/>
</dbReference>
<evidence type="ECO:0000313" key="8">
    <source>
        <dbReference type="Proteomes" id="UP000634647"/>
    </source>
</evidence>
<dbReference type="AlphaFoldDB" id="A0AAN4UR00"/>
<proteinExistence type="predicted"/>
<dbReference type="Proteomes" id="UP000634647">
    <property type="component" value="Unassembled WGS sequence"/>
</dbReference>
<evidence type="ECO:0000256" key="1">
    <source>
        <dbReference type="ARBA" id="ARBA00023015"/>
    </source>
</evidence>
<reference evidence="5" key="3">
    <citation type="submission" date="2023-06" db="EMBL/GenBank/DDBJ databases">
        <authorList>
            <person name="Sun Q."/>
            <person name="Zhou Y."/>
        </authorList>
    </citation>
    <scope>NUCLEOTIDE SEQUENCE</scope>
    <source>
        <strain evidence="5">CGMCC 1.10859</strain>
    </source>
</reference>
<evidence type="ECO:0000256" key="3">
    <source>
        <dbReference type="ARBA" id="ARBA00023163"/>
    </source>
</evidence>
<evidence type="ECO:0000313" key="5">
    <source>
        <dbReference type="EMBL" id="GHE01272.1"/>
    </source>
</evidence>
<dbReference type="EMBL" id="BNAB01000006">
    <property type="protein sequence ID" value="GHE01272.1"/>
    <property type="molecule type" value="Genomic_DNA"/>
</dbReference>
<keyword evidence="7" id="KW-1185">Reference proteome</keyword>
<dbReference type="SUPFAM" id="SSF64288">
    <property type="entry name" value="Chorismate lyase-like"/>
    <property type="match status" value="1"/>
</dbReference>
<feature type="domain" description="HTH gntR-type" evidence="4">
    <location>
        <begin position="4"/>
        <end position="72"/>
    </location>
</feature>
<comment type="caution">
    <text evidence="5">The sequence shown here is derived from an EMBL/GenBank/DDBJ whole genome shotgun (WGS) entry which is preliminary data.</text>
</comment>
<dbReference type="InterPro" id="IPR036390">
    <property type="entry name" value="WH_DNA-bd_sf"/>
</dbReference>
<sequence>MSAPKGWEAIRAEVLARIDRRDWAPGAVIPSEADLAEEFGVARATVNRALRELARQGVVERRRRAGTRVATHPVRKATLDIPVTRLEVEGRGQRYEFRLLERVFAAPPPVVAGRLGLAPGARLWHLRTLHFADGRPYLYEDRWLNPAPLPGRAPPAEAAQISINEWLVRNVAYTFGDISFSAEAAGEAEAAHLGIAPGAALFVIERTTWAGEVPITLVRLAYAPGYRLHTLL</sequence>
<dbReference type="Pfam" id="PF07702">
    <property type="entry name" value="UTRA"/>
    <property type="match status" value="1"/>
</dbReference>
<dbReference type="CDD" id="cd07377">
    <property type="entry name" value="WHTH_GntR"/>
    <property type="match status" value="1"/>
</dbReference>
<keyword evidence="1" id="KW-0805">Transcription regulation</keyword>
<dbReference type="SMART" id="SM00866">
    <property type="entry name" value="UTRA"/>
    <property type="match status" value="1"/>
</dbReference>
<reference evidence="5" key="1">
    <citation type="journal article" date="2014" name="Int. J. Syst. Evol. Microbiol.">
        <title>Complete genome sequence of Corynebacterium casei LMG S-19264T (=DSM 44701T), isolated from a smear-ripened cheese.</title>
        <authorList>
            <consortium name="US DOE Joint Genome Institute (JGI-PGF)"/>
            <person name="Walter F."/>
            <person name="Albersmeier A."/>
            <person name="Kalinowski J."/>
            <person name="Ruckert C."/>
        </authorList>
    </citation>
    <scope>NUCLEOTIDE SEQUENCE</scope>
    <source>
        <strain evidence="5">CGMCC 1.10859</strain>
    </source>
</reference>
<dbReference type="InterPro" id="IPR011663">
    <property type="entry name" value="UTRA"/>
</dbReference>
<keyword evidence="3" id="KW-0804">Transcription</keyword>
<dbReference type="InterPro" id="IPR000524">
    <property type="entry name" value="Tscrpt_reg_HTH_GntR"/>
</dbReference>
<reference evidence="6 7" key="2">
    <citation type="submission" date="2016-10" db="EMBL/GenBank/DDBJ databases">
        <authorList>
            <person name="Varghese N."/>
            <person name="Submissions S."/>
        </authorList>
    </citation>
    <scope>NUCLEOTIDE SEQUENCE [LARGE SCALE GENOMIC DNA]</scope>
    <source>
        <strain evidence="6 7">DSM 24802</strain>
    </source>
</reference>
<dbReference type="Proteomes" id="UP000199541">
    <property type="component" value="Unassembled WGS sequence"/>
</dbReference>
<dbReference type="SUPFAM" id="SSF46785">
    <property type="entry name" value="Winged helix' DNA-binding domain"/>
    <property type="match status" value="1"/>
</dbReference>
<name>A0AAN4UR00_9RHOB</name>
<organism evidence="5 8">
    <name type="scientific">Allgaiera indica</name>
    <dbReference type="NCBI Taxonomy" id="765699"/>
    <lineage>
        <taxon>Bacteria</taxon>
        <taxon>Pseudomonadati</taxon>
        <taxon>Pseudomonadota</taxon>
        <taxon>Alphaproteobacteria</taxon>
        <taxon>Rhodobacterales</taxon>
        <taxon>Paracoccaceae</taxon>
        <taxon>Allgaiera</taxon>
    </lineage>
</organism>
<dbReference type="InterPro" id="IPR050679">
    <property type="entry name" value="Bact_HTH_transcr_reg"/>
</dbReference>
<accession>A0AAN4UR00</accession>
<evidence type="ECO:0000313" key="7">
    <source>
        <dbReference type="Proteomes" id="UP000199541"/>
    </source>
</evidence>
<evidence type="ECO:0000259" key="4">
    <source>
        <dbReference type="PROSITE" id="PS50949"/>
    </source>
</evidence>
<dbReference type="RefSeq" id="WP_035844454.1">
    <property type="nucleotide sequence ID" value="NZ_BNAB01000006.1"/>
</dbReference>
<evidence type="ECO:0000313" key="6">
    <source>
        <dbReference type="EMBL" id="SDW83851.1"/>
    </source>
</evidence>
<dbReference type="PRINTS" id="PR00035">
    <property type="entry name" value="HTHGNTR"/>
</dbReference>
<dbReference type="InterPro" id="IPR028978">
    <property type="entry name" value="Chorismate_lyase_/UTRA_dom_sf"/>
</dbReference>
<dbReference type="PANTHER" id="PTHR44846:SF16">
    <property type="entry name" value="TRANSCRIPTIONAL REGULATOR PHNF-RELATED"/>
    <property type="match status" value="1"/>
</dbReference>
<dbReference type="Gene3D" id="1.10.10.10">
    <property type="entry name" value="Winged helix-like DNA-binding domain superfamily/Winged helix DNA-binding domain"/>
    <property type="match status" value="1"/>
</dbReference>
<dbReference type="Gene3D" id="3.40.1410.10">
    <property type="entry name" value="Chorismate lyase-like"/>
    <property type="match status" value="1"/>
</dbReference>
<dbReference type="GO" id="GO:0003700">
    <property type="term" value="F:DNA-binding transcription factor activity"/>
    <property type="evidence" value="ECO:0007669"/>
    <property type="project" value="InterPro"/>
</dbReference>
<dbReference type="Pfam" id="PF00392">
    <property type="entry name" value="GntR"/>
    <property type="match status" value="1"/>
</dbReference>
<dbReference type="GO" id="GO:0003677">
    <property type="term" value="F:DNA binding"/>
    <property type="evidence" value="ECO:0007669"/>
    <property type="project" value="UniProtKB-KW"/>
</dbReference>
<dbReference type="InterPro" id="IPR036388">
    <property type="entry name" value="WH-like_DNA-bd_sf"/>
</dbReference>
<protein>
    <submittedName>
        <fullName evidence="5">GntR family transcriptional regulator</fullName>
    </submittedName>
    <submittedName>
        <fullName evidence="6">Transcriptional regulator, GntR family</fullName>
    </submittedName>
</protein>
<evidence type="ECO:0000256" key="2">
    <source>
        <dbReference type="ARBA" id="ARBA00023125"/>
    </source>
</evidence>
<keyword evidence="2" id="KW-0238">DNA-binding</keyword>
<gene>
    <name evidence="5" type="primary">hutC</name>
    <name evidence="5" type="ORF">GCM10008024_16080</name>
    <name evidence="6" type="ORF">SAMN05444006_10770</name>
</gene>